<dbReference type="AlphaFoldDB" id="A0A486NR81"/>
<evidence type="ECO:0000313" key="4">
    <source>
        <dbReference type="EMBL" id="VGM32787.1"/>
    </source>
</evidence>
<organism evidence="3">
    <name type="scientific">Klebsiella pneumoniae</name>
    <dbReference type="NCBI Taxonomy" id="573"/>
    <lineage>
        <taxon>Bacteria</taxon>
        <taxon>Pseudomonadati</taxon>
        <taxon>Pseudomonadota</taxon>
        <taxon>Gammaproteobacteria</taxon>
        <taxon>Enterobacterales</taxon>
        <taxon>Enterobacteriaceae</taxon>
        <taxon>Klebsiella/Raoultella group</taxon>
        <taxon>Klebsiella</taxon>
        <taxon>Klebsiella pneumoniae complex</taxon>
    </lineage>
</organism>
<dbReference type="Gene3D" id="3.30.360.10">
    <property type="entry name" value="Dihydrodipicolinate Reductase, domain 2"/>
    <property type="match status" value="1"/>
</dbReference>
<dbReference type="Gene3D" id="3.40.50.720">
    <property type="entry name" value="NAD(P)-binding Rossmann-like Domain"/>
    <property type="match status" value="1"/>
</dbReference>
<proteinExistence type="predicted"/>
<dbReference type="Proteomes" id="UP000031820">
    <property type="component" value="Unassembled WGS sequence"/>
</dbReference>
<evidence type="ECO:0000313" key="5">
    <source>
        <dbReference type="Proteomes" id="UP000031820"/>
    </source>
</evidence>
<accession>A0A486NR81</accession>
<dbReference type="GO" id="GO:0047061">
    <property type="term" value="F:glucose-fructose oxidoreductase activity"/>
    <property type="evidence" value="ECO:0007669"/>
    <property type="project" value="UniProtKB-EC"/>
</dbReference>
<dbReference type="Pfam" id="PF01408">
    <property type="entry name" value="GFO_IDH_MocA"/>
    <property type="match status" value="1"/>
</dbReference>
<dbReference type="SUPFAM" id="SSF51735">
    <property type="entry name" value="NAD(P)-binding Rossmann-fold domains"/>
    <property type="match status" value="1"/>
</dbReference>
<reference evidence="3" key="2">
    <citation type="submission" date="2019-03" db="EMBL/GenBank/DDBJ databases">
        <authorList>
            <consortium name="Pathogen Informatics"/>
        </authorList>
    </citation>
    <scope>NUCLEOTIDE SEQUENCE</scope>
    <source>
        <strain evidence="4">5012STDY7626360</strain>
        <strain evidence="3">5012STDY7626446</strain>
    </source>
</reference>
<dbReference type="GO" id="GO:0000166">
    <property type="term" value="F:nucleotide binding"/>
    <property type="evidence" value="ECO:0007669"/>
    <property type="project" value="InterPro"/>
</dbReference>
<dbReference type="InterPro" id="IPR000683">
    <property type="entry name" value="Gfo/Idh/MocA-like_OxRdtase_N"/>
</dbReference>
<evidence type="ECO:0000313" key="3">
    <source>
        <dbReference type="EMBL" id="VGL61543.1"/>
    </source>
</evidence>
<dbReference type="InterPro" id="IPR036291">
    <property type="entry name" value="NAD(P)-bd_dom_sf"/>
</dbReference>
<dbReference type="SUPFAM" id="SSF55347">
    <property type="entry name" value="Glyceraldehyde-3-phosphate dehydrogenase-like, C-terminal domain"/>
    <property type="match status" value="1"/>
</dbReference>
<dbReference type="EMBL" id="CAAHCS010000002">
    <property type="protein sequence ID" value="VGL61543.1"/>
    <property type="molecule type" value="Genomic_DNA"/>
</dbReference>
<dbReference type="EC" id="1.1.99.28" evidence="3"/>
<name>A0A486NR81_KLEPN</name>
<gene>
    <name evidence="3" type="primary">gfo</name>
    <name evidence="2" type="ORF">LS45_02140</name>
    <name evidence="4" type="ORF">SAMEA4873561_01071</name>
    <name evidence="3" type="ORF">SAMEA4873648_01914</name>
</gene>
<dbReference type="EMBL" id="CAAHDG010000003">
    <property type="protein sequence ID" value="VGM32787.1"/>
    <property type="molecule type" value="Genomic_DNA"/>
</dbReference>
<feature type="domain" description="Gfo/Idh/MocA-like oxidoreductase N-terminal" evidence="1">
    <location>
        <begin position="1"/>
        <end position="115"/>
    </location>
</feature>
<sequence length="325" mass="36602">MKIGILGTGMIVKDLLTVIDQLCFDYISVLGTEQTRNETLELKDRYGLDEVFFDYDAMLASNVDVIYVALPNHLHFSFAQKALNAGKHVIIEKPIVLSIAELLALKNIAEAQKCFILEAMNIHYLYPVQLIRKNLKQLGELKLVSLNYSQYSSRYNDFRQGIIHPAFDPSRGGGAMLDINVYNLHLVVGMFGRPDSYHYMPNIMNNVDTSGILVLNYPTFKAVCIGAKDCQAPAVSTIQGDKGCIILESPVNTLTGYKIRFNDGSFVESEQWNGHRLIPEFKEFIRIIESDDFQKAAKMLENSIIATEILETVSKQVTKENTHVQ</sequence>
<keyword evidence="3" id="KW-0560">Oxidoreductase</keyword>
<dbReference type="PANTHER" id="PTHR43054:SF1">
    <property type="entry name" value="SCYLLO-INOSITOL 2-DEHYDROGENASE (NADP(+)) IOLU"/>
    <property type="match status" value="1"/>
</dbReference>
<dbReference type="RefSeq" id="WP_009307868.1">
    <property type="nucleotide sequence ID" value="NZ_BDLG01000036.1"/>
</dbReference>
<evidence type="ECO:0000313" key="2">
    <source>
        <dbReference type="EMBL" id="KII07376.1"/>
    </source>
</evidence>
<evidence type="ECO:0000259" key="1">
    <source>
        <dbReference type="Pfam" id="PF01408"/>
    </source>
</evidence>
<reference evidence="2 5" key="1">
    <citation type="submission" date="2014-10" db="EMBL/GenBank/DDBJ databases">
        <title>Plasmid movement, recombination, and chromosomal integration amongst multidrug resistant commensal Escherichia coli clones within a single commercial turkey flock.</title>
        <authorList>
            <person name="Lang K."/>
            <person name="Dorn K."/>
            <person name="Danzeisen J."/>
            <person name="Johnson T."/>
        </authorList>
    </citation>
    <scope>NUCLEOTIDE SEQUENCE [LARGE SCALE GENOMIC DNA]</scope>
    <source>
        <strain evidence="2 5">UMNturkey9</strain>
    </source>
</reference>
<dbReference type="EMBL" id="JRRF01000003">
    <property type="protein sequence ID" value="KII07376.1"/>
    <property type="molecule type" value="Genomic_DNA"/>
</dbReference>
<dbReference type="PANTHER" id="PTHR43054">
    <property type="match status" value="1"/>
</dbReference>
<protein>
    <submittedName>
        <fullName evidence="2 3">Oxidoreductase</fullName>
        <ecNumber evidence="3">1.1.99.28</ecNumber>
    </submittedName>
</protein>